<name>A0A9P6L225_9AGAM</name>
<dbReference type="PANTHER" id="PTHR31961:SF3">
    <property type="entry name" value="SENSITIVE TO HIGH EXPRESSION PROTEIN 9, MITOCHONDRIAL"/>
    <property type="match status" value="1"/>
</dbReference>
<dbReference type="EMBL" id="WIUZ02000022">
    <property type="protein sequence ID" value="KAF9778739.1"/>
    <property type="molecule type" value="Genomic_DNA"/>
</dbReference>
<gene>
    <name evidence="12" type="ORF">BJ322DRAFT_976382</name>
</gene>
<feature type="transmembrane region" description="Helical" evidence="10">
    <location>
        <begin position="166"/>
        <end position="186"/>
    </location>
</feature>
<dbReference type="Proteomes" id="UP000736335">
    <property type="component" value="Unassembled WGS sequence"/>
</dbReference>
<proteinExistence type="inferred from homology"/>
<comment type="caution">
    <text evidence="12">The sequence shown here is derived from an EMBL/GenBank/DDBJ whole genome shotgun (WGS) entry which is preliminary data.</text>
</comment>
<evidence type="ECO:0000256" key="10">
    <source>
        <dbReference type="RuleBase" id="RU364128"/>
    </source>
</evidence>
<accession>A0A9P6L225</accession>
<comment type="caution">
    <text evidence="10">Lacks conserved residue(s) required for the propagation of feature annotation.</text>
</comment>
<feature type="non-terminal residue" evidence="12">
    <location>
        <position position="224"/>
    </location>
</feature>
<keyword evidence="2 10" id="KW-0812">Transmembrane</keyword>
<reference evidence="12" key="1">
    <citation type="journal article" date="2020" name="Nat. Commun.">
        <title>Large-scale genome sequencing of mycorrhizal fungi provides insights into the early evolution of symbiotic traits.</title>
        <authorList>
            <person name="Miyauchi S."/>
            <person name="Kiss E."/>
            <person name="Kuo A."/>
            <person name="Drula E."/>
            <person name="Kohler A."/>
            <person name="Sanchez-Garcia M."/>
            <person name="Morin E."/>
            <person name="Andreopoulos B."/>
            <person name="Barry K.W."/>
            <person name="Bonito G."/>
            <person name="Buee M."/>
            <person name="Carver A."/>
            <person name="Chen C."/>
            <person name="Cichocki N."/>
            <person name="Clum A."/>
            <person name="Culley D."/>
            <person name="Crous P.W."/>
            <person name="Fauchery L."/>
            <person name="Girlanda M."/>
            <person name="Hayes R.D."/>
            <person name="Keri Z."/>
            <person name="LaButti K."/>
            <person name="Lipzen A."/>
            <person name="Lombard V."/>
            <person name="Magnuson J."/>
            <person name="Maillard F."/>
            <person name="Murat C."/>
            <person name="Nolan M."/>
            <person name="Ohm R.A."/>
            <person name="Pangilinan J."/>
            <person name="Pereira M.F."/>
            <person name="Perotto S."/>
            <person name="Peter M."/>
            <person name="Pfister S."/>
            <person name="Riley R."/>
            <person name="Sitrit Y."/>
            <person name="Stielow J.B."/>
            <person name="Szollosi G."/>
            <person name="Zifcakova L."/>
            <person name="Stursova M."/>
            <person name="Spatafora J.W."/>
            <person name="Tedersoo L."/>
            <person name="Vaario L.M."/>
            <person name="Yamada A."/>
            <person name="Yan M."/>
            <person name="Wang P."/>
            <person name="Xu J."/>
            <person name="Bruns T."/>
            <person name="Baldrian P."/>
            <person name="Vilgalys R."/>
            <person name="Dunand C."/>
            <person name="Henrissat B."/>
            <person name="Grigoriev I.V."/>
            <person name="Hibbett D."/>
            <person name="Nagy L.G."/>
            <person name="Martin F.M."/>
        </authorList>
    </citation>
    <scope>NUCLEOTIDE SEQUENCE</scope>
    <source>
        <strain evidence="12">UH-Tt-Lm1</strain>
    </source>
</reference>
<comment type="similarity">
    <text evidence="1 10">Belongs to the SHE9 family.</text>
</comment>
<evidence type="ECO:0000256" key="8">
    <source>
        <dbReference type="ARBA" id="ARBA00023136"/>
    </source>
</evidence>
<keyword evidence="6 11" id="KW-0175">Coiled coil</keyword>
<dbReference type="AlphaFoldDB" id="A0A9P6L225"/>
<evidence type="ECO:0000256" key="11">
    <source>
        <dbReference type="SAM" id="Coils"/>
    </source>
</evidence>
<evidence type="ECO:0000256" key="1">
    <source>
        <dbReference type="ARBA" id="ARBA00007472"/>
    </source>
</evidence>
<keyword evidence="3 10" id="KW-0999">Mitochondrion inner membrane</keyword>
<dbReference type="PANTHER" id="PTHR31961">
    <property type="entry name" value="SENSITIVE TO HIGH EXPRESSION PROTEIN 9, MITOCHONDRIAL"/>
    <property type="match status" value="1"/>
</dbReference>
<protein>
    <recommendedName>
        <fullName evidence="10">Sensitive to high expression protein 9, mitochondrial</fullName>
    </recommendedName>
</protein>
<evidence type="ECO:0000256" key="9">
    <source>
        <dbReference type="ARBA" id="ARBA00024807"/>
    </source>
</evidence>
<organism evidence="12 13">
    <name type="scientific">Thelephora terrestris</name>
    <dbReference type="NCBI Taxonomy" id="56493"/>
    <lineage>
        <taxon>Eukaryota</taxon>
        <taxon>Fungi</taxon>
        <taxon>Dikarya</taxon>
        <taxon>Basidiomycota</taxon>
        <taxon>Agaricomycotina</taxon>
        <taxon>Agaricomycetes</taxon>
        <taxon>Thelephorales</taxon>
        <taxon>Thelephoraceae</taxon>
        <taxon>Thelephora</taxon>
    </lineage>
</organism>
<dbReference type="GO" id="GO:0007007">
    <property type="term" value="P:inner mitochondrial membrane organization"/>
    <property type="evidence" value="ECO:0007669"/>
    <property type="project" value="TreeGrafter"/>
</dbReference>
<dbReference type="InterPro" id="IPR008839">
    <property type="entry name" value="MDM33_fungi"/>
</dbReference>
<comment type="function">
    <text evidence="9">Required for the maintenance of the structure of the mitochondrial inner membrane. Involved in mitochondrial morphology. Causes growth arrest when highly overexpressed.</text>
</comment>
<comment type="subunit">
    <text evidence="10">Homooligomer.</text>
</comment>
<dbReference type="GO" id="GO:0005743">
    <property type="term" value="C:mitochondrial inner membrane"/>
    <property type="evidence" value="ECO:0007669"/>
    <property type="project" value="UniProtKB-SubCell"/>
</dbReference>
<sequence>LQGYITKATGDTAIGIRKRADEFTVVSQALFSELGGQLNRATGYGEIELLKKKVEVQESRINAAREAAQTTKRVYEEAVIRRSNSQREVNELLQRKHTWTDADVGRFTLLVREDHSYEQAEARAKEAAKAADEDVERELKELLRSILARYHEEQIWSDKIRSASTYGSMAALALNLLVFIMATLIVEPWKRRRLAHTFEKKVEELSGETKDLLEKEIHDLATRL</sequence>
<evidence type="ECO:0000256" key="2">
    <source>
        <dbReference type="ARBA" id="ARBA00022692"/>
    </source>
</evidence>
<keyword evidence="13" id="KW-1185">Reference proteome</keyword>
<evidence type="ECO:0000256" key="4">
    <source>
        <dbReference type="ARBA" id="ARBA00022946"/>
    </source>
</evidence>
<feature type="coiled-coil region" evidence="11">
    <location>
        <begin position="47"/>
        <end position="145"/>
    </location>
</feature>
<evidence type="ECO:0000256" key="6">
    <source>
        <dbReference type="ARBA" id="ARBA00023054"/>
    </source>
</evidence>
<reference evidence="12" key="2">
    <citation type="submission" date="2020-11" db="EMBL/GenBank/DDBJ databases">
        <authorList>
            <consortium name="DOE Joint Genome Institute"/>
            <person name="Kuo A."/>
            <person name="Miyauchi S."/>
            <person name="Kiss E."/>
            <person name="Drula E."/>
            <person name="Kohler A."/>
            <person name="Sanchez-Garcia M."/>
            <person name="Andreopoulos B."/>
            <person name="Barry K.W."/>
            <person name="Bonito G."/>
            <person name="Buee M."/>
            <person name="Carver A."/>
            <person name="Chen C."/>
            <person name="Cichocki N."/>
            <person name="Clum A."/>
            <person name="Culley D."/>
            <person name="Crous P.W."/>
            <person name="Fauchery L."/>
            <person name="Girlanda M."/>
            <person name="Hayes R."/>
            <person name="Keri Z."/>
            <person name="Labutti K."/>
            <person name="Lipzen A."/>
            <person name="Lombard V."/>
            <person name="Magnuson J."/>
            <person name="Maillard F."/>
            <person name="Morin E."/>
            <person name="Murat C."/>
            <person name="Nolan M."/>
            <person name="Ohm R."/>
            <person name="Pangilinan J."/>
            <person name="Pereira M."/>
            <person name="Perotto S."/>
            <person name="Peter M."/>
            <person name="Riley R."/>
            <person name="Sitrit Y."/>
            <person name="Stielow B."/>
            <person name="Szollosi G."/>
            <person name="Zifcakova L."/>
            <person name="Stursova M."/>
            <person name="Spatafora J.W."/>
            <person name="Tedersoo L."/>
            <person name="Vaario L.-M."/>
            <person name="Yamada A."/>
            <person name="Yan M."/>
            <person name="Wang P."/>
            <person name="Xu J."/>
            <person name="Bruns T."/>
            <person name="Baldrian P."/>
            <person name="Vilgalys R."/>
            <person name="Henrissat B."/>
            <person name="Grigoriev I.V."/>
            <person name="Hibbett D."/>
            <person name="Nagy L.G."/>
            <person name="Martin F.M."/>
        </authorList>
    </citation>
    <scope>NUCLEOTIDE SEQUENCE</scope>
    <source>
        <strain evidence="12">UH-Tt-Lm1</strain>
    </source>
</reference>
<evidence type="ECO:0000256" key="3">
    <source>
        <dbReference type="ARBA" id="ARBA00022792"/>
    </source>
</evidence>
<evidence type="ECO:0000256" key="5">
    <source>
        <dbReference type="ARBA" id="ARBA00022989"/>
    </source>
</evidence>
<keyword evidence="5 10" id="KW-1133">Transmembrane helix</keyword>
<feature type="non-terminal residue" evidence="12">
    <location>
        <position position="1"/>
    </location>
</feature>
<evidence type="ECO:0000313" key="12">
    <source>
        <dbReference type="EMBL" id="KAF9778739.1"/>
    </source>
</evidence>
<dbReference type="Pfam" id="PF05546">
    <property type="entry name" value="She9_MDM33"/>
    <property type="match status" value="1"/>
</dbReference>
<comment type="subcellular location">
    <subcellularLocation>
        <location evidence="10">Mitochondrion inner membrane</location>
        <topology evidence="10">Multi-pass membrane protein</topology>
    </subcellularLocation>
</comment>
<keyword evidence="8 10" id="KW-0472">Membrane</keyword>
<keyword evidence="7 10" id="KW-0496">Mitochondrion</keyword>
<evidence type="ECO:0000256" key="7">
    <source>
        <dbReference type="ARBA" id="ARBA00023128"/>
    </source>
</evidence>
<dbReference type="OrthoDB" id="5595506at2759"/>
<keyword evidence="4 10" id="KW-0809">Transit peptide</keyword>
<evidence type="ECO:0000313" key="13">
    <source>
        <dbReference type="Proteomes" id="UP000736335"/>
    </source>
</evidence>